<evidence type="ECO:0000313" key="1">
    <source>
        <dbReference type="EMBL" id="KAJ0172535.1"/>
    </source>
</evidence>
<organism evidence="1 2">
    <name type="scientific">Dendrolimus kikuchii</name>
    <dbReference type="NCBI Taxonomy" id="765133"/>
    <lineage>
        <taxon>Eukaryota</taxon>
        <taxon>Metazoa</taxon>
        <taxon>Ecdysozoa</taxon>
        <taxon>Arthropoda</taxon>
        <taxon>Hexapoda</taxon>
        <taxon>Insecta</taxon>
        <taxon>Pterygota</taxon>
        <taxon>Neoptera</taxon>
        <taxon>Endopterygota</taxon>
        <taxon>Lepidoptera</taxon>
        <taxon>Glossata</taxon>
        <taxon>Ditrysia</taxon>
        <taxon>Bombycoidea</taxon>
        <taxon>Lasiocampidae</taxon>
        <taxon>Dendrolimus</taxon>
    </lineage>
</organism>
<reference evidence="1 2" key="1">
    <citation type="journal article" date="2021" name="Front. Genet.">
        <title>Chromosome-Level Genome Assembly Reveals Significant Gene Expansion in the Toll and IMD Signaling Pathways of Dendrolimus kikuchii.</title>
        <authorList>
            <person name="Zhou J."/>
            <person name="Wu P."/>
            <person name="Xiong Z."/>
            <person name="Liu N."/>
            <person name="Zhao N."/>
            <person name="Ji M."/>
            <person name="Qiu Y."/>
            <person name="Yang B."/>
        </authorList>
    </citation>
    <scope>NUCLEOTIDE SEQUENCE [LARGE SCALE GENOMIC DNA]</scope>
    <source>
        <strain evidence="1">Ann1</strain>
    </source>
</reference>
<keyword evidence="2" id="KW-1185">Reference proteome</keyword>
<protein>
    <submittedName>
        <fullName evidence="1">Uncharacterized protein</fullName>
    </submittedName>
</protein>
<comment type="caution">
    <text evidence="1">The sequence shown here is derived from an EMBL/GenBank/DDBJ whole genome shotgun (WGS) entry which is preliminary data.</text>
</comment>
<accession>A0ACC1CLR3</accession>
<evidence type="ECO:0000313" key="2">
    <source>
        <dbReference type="Proteomes" id="UP000824533"/>
    </source>
</evidence>
<name>A0ACC1CLR3_9NEOP</name>
<dbReference type="Proteomes" id="UP000824533">
    <property type="component" value="Linkage Group LG21"/>
</dbReference>
<dbReference type="EMBL" id="CM034407">
    <property type="protein sequence ID" value="KAJ0172535.1"/>
    <property type="molecule type" value="Genomic_DNA"/>
</dbReference>
<sequence>MDSWKKRIEITKMAVITAIQNYENANDGQKITTQANLKTMTKRFGDEIHRFIEKINENDIQEYTELQLQAELLTTEQIFNKNLDNQTKLPKLELQKFDGNILHWREFHDRFQTTIDTKPISEADKLAYLVTSLQGEALAFIRGLECTNDNYPIALKVLKDRFGKLGLVIDAHYLTLLNLRKASSSAKDYLEVYNEIERHPRVLNGMGENTNHNLRTIILNKFPNDIIYELKKIVKTEDTQVDVIRKELEHIISAQMTTHSNLTPSDNQSSTVHTLHLKEQNERKTVKRRFISKSVSNIKKREHNPCIFCKGNHFNDQCQTKSISERKKLLKNRCYICFQENHQARFCKEKRKCFHCGAANKHNSALCDSKKETFTGSNSSKHNTILQTAITHILSKNQSLVKWRLLLDTWQSEIIYY</sequence>
<proteinExistence type="predicted"/>
<gene>
    <name evidence="1" type="ORF">K1T71_011674</name>
</gene>